<dbReference type="WBParaSite" id="Csp11.Scaffold629.g11543.t1">
    <property type="protein sequence ID" value="Csp11.Scaffold629.g11543.t1"/>
    <property type="gene ID" value="Csp11.Scaffold629.g11543"/>
</dbReference>
<feature type="compositionally biased region" description="Basic and acidic residues" evidence="1">
    <location>
        <begin position="1"/>
        <end position="30"/>
    </location>
</feature>
<keyword evidence="2" id="KW-1185">Reference proteome</keyword>
<name>A0A1I7TT84_9PELO</name>
<feature type="compositionally biased region" description="Basic residues" evidence="1">
    <location>
        <begin position="34"/>
        <end position="48"/>
    </location>
</feature>
<accession>A0A1I7TT84</accession>
<evidence type="ECO:0000313" key="3">
    <source>
        <dbReference type="WBParaSite" id="Csp11.Scaffold629.g11543.t1"/>
    </source>
</evidence>
<feature type="compositionally biased region" description="Basic and acidic residues" evidence="1">
    <location>
        <begin position="77"/>
        <end position="86"/>
    </location>
</feature>
<proteinExistence type="predicted"/>
<feature type="region of interest" description="Disordered" evidence="1">
    <location>
        <begin position="1"/>
        <end position="101"/>
    </location>
</feature>
<organism evidence="2 3">
    <name type="scientific">Caenorhabditis tropicalis</name>
    <dbReference type="NCBI Taxonomy" id="1561998"/>
    <lineage>
        <taxon>Eukaryota</taxon>
        <taxon>Metazoa</taxon>
        <taxon>Ecdysozoa</taxon>
        <taxon>Nematoda</taxon>
        <taxon>Chromadorea</taxon>
        <taxon>Rhabditida</taxon>
        <taxon>Rhabditina</taxon>
        <taxon>Rhabditomorpha</taxon>
        <taxon>Rhabditoidea</taxon>
        <taxon>Rhabditidae</taxon>
        <taxon>Peloderinae</taxon>
        <taxon>Caenorhabditis</taxon>
    </lineage>
</organism>
<dbReference type="Proteomes" id="UP000095282">
    <property type="component" value="Unplaced"/>
</dbReference>
<evidence type="ECO:0000313" key="2">
    <source>
        <dbReference type="Proteomes" id="UP000095282"/>
    </source>
</evidence>
<dbReference type="AlphaFoldDB" id="A0A1I7TT84"/>
<sequence>MGKRPDGPKERRREDSMTRRREPQKLRREQSPAWRKKAKKVPPPRKRQNQVSQEVRGREEMGATMATSKGANAESVEQYRRTDSDPGTRTMNTAWGLVTGPGKNCWTGY</sequence>
<evidence type="ECO:0000256" key="1">
    <source>
        <dbReference type="SAM" id="MobiDB-lite"/>
    </source>
</evidence>
<reference evidence="3" key="1">
    <citation type="submission" date="2016-11" db="UniProtKB">
        <authorList>
            <consortium name="WormBaseParasite"/>
        </authorList>
    </citation>
    <scope>IDENTIFICATION</scope>
</reference>
<protein>
    <submittedName>
        <fullName evidence="3">NP1</fullName>
    </submittedName>
</protein>